<organism evidence="1 2">
    <name type="scientific">Ensete ventricosum</name>
    <name type="common">Abyssinian banana</name>
    <name type="synonym">Musa ensete</name>
    <dbReference type="NCBI Taxonomy" id="4639"/>
    <lineage>
        <taxon>Eukaryota</taxon>
        <taxon>Viridiplantae</taxon>
        <taxon>Streptophyta</taxon>
        <taxon>Embryophyta</taxon>
        <taxon>Tracheophyta</taxon>
        <taxon>Spermatophyta</taxon>
        <taxon>Magnoliopsida</taxon>
        <taxon>Liliopsida</taxon>
        <taxon>Zingiberales</taxon>
        <taxon>Musaceae</taxon>
        <taxon>Ensete</taxon>
    </lineage>
</organism>
<dbReference type="AlphaFoldDB" id="A0A426Z1S7"/>
<sequence>MRDPWNDIISLLPLQELMSFFNLCPRKASCLCFMFHFLCRLIHAAWALHQAPPKLFHSSIYIEFMVALVSTILRVNLLSSSVCTSLQVFFRLVLHWVAYPLDLAIRPPTQYLVRDHTMIPCRSLGQLSFVKSLSRGTPPQHVRSIAHDSPSGESRLFPLGYLSRQCNVSLRILSLRSFGDHHPL</sequence>
<protein>
    <submittedName>
        <fullName evidence="1">Uncharacterized protein</fullName>
    </submittedName>
</protein>
<reference evidence="1 2" key="1">
    <citation type="journal article" date="2014" name="Agronomy (Basel)">
        <title>A Draft Genome Sequence for Ensete ventricosum, the Drought-Tolerant Tree Against Hunger.</title>
        <authorList>
            <person name="Harrison J."/>
            <person name="Moore K.A."/>
            <person name="Paszkiewicz K."/>
            <person name="Jones T."/>
            <person name="Grant M."/>
            <person name="Ambacheew D."/>
            <person name="Muzemil S."/>
            <person name="Studholme D.J."/>
        </authorList>
    </citation>
    <scope>NUCLEOTIDE SEQUENCE [LARGE SCALE GENOMIC DNA]</scope>
</reference>
<dbReference type="EMBL" id="AMZH03008938">
    <property type="protein sequence ID" value="RRT57927.1"/>
    <property type="molecule type" value="Genomic_DNA"/>
</dbReference>
<accession>A0A426Z1S7</accession>
<name>A0A426Z1S7_ENSVE</name>
<evidence type="ECO:0000313" key="1">
    <source>
        <dbReference type="EMBL" id="RRT57927.1"/>
    </source>
</evidence>
<gene>
    <name evidence="1" type="ORF">B296_00046939</name>
</gene>
<evidence type="ECO:0000313" key="2">
    <source>
        <dbReference type="Proteomes" id="UP000287651"/>
    </source>
</evidence>
<dbReference type="Proteomes" id="UP000287651">
    <property type="component" value="Unassembled WGS sequence"/>
</dbReference>
<proteinExistence type="predicted"/>
<comment type="caution">
    <text evidence="1">The sequence shown here is derived from an EMBL/GenBank/DDBJ whole genome shotgun (WGS) entry which is preliminary data.</text>
</comment>